<dbReference type="InterPro" id="IPR019757">
    <property type="entry name" value="Pept_S26A_signal_pept_1_Lys-AS"/>
</dbReference>
<dbReference type="PROSITE" id="PS00761">
    <property type="entry name" value="SPASE_I_3"/>
    <property type="match status" value="1"/>
</dbReference>
<evidence type="ECO:0000256" key="5">
    <source>
        <dbReference type="PIRSR" id="PIRSR600223-1"/>
    </source>
</evidence>
<comment type="subcellular location">
    <subcellularLocation>
        <location evidence="6">Membrane</location>
        <topology evidence="6">Single-pass type II membrane protein</topology>
    </subcellularLocation>
</comment>
<keyword evidence="6" id="KW-0812">Transmembrane</keyword>
<reference evidence="8 9" key="1">
    <citation type="journal article" date="2015" name="Nature">
        <title>rRNA introns, odd ribosomes, and small enigmatic genomes across a large radiation of phyla.</title>
        <authorList>
            <person name="Brown C.T."/>
            <person name="Hug L.A."/>
            <person name="Thomas B.C."/>
            <person name="Sharon I."/>
            <person name="Castelle C.J."/>
            <person name="Singh A."/>
            <person name="Wilkins M.J."/>
            <person name="Williams K.H."/>
            <person name="Banfield J.F."/>
        </authorList>
    </citation>
    <scope>NUCLEOTIDE SEQUENCE [LARGE SCALE GENOMIC DNA]</scope>
</reference>
<evidence type="ECO:0000313" key="9">
    <source>
        <dbReference type="Proteomes" id="UP000034581"/>
    </source>
</evidence>
<evidence type="ECO:0000313" key="8">
    <source>
        <dbReference type="EMBL" id="KKP70259.1"/>
    </source>
</evidence>
<dbReference type="InterPro" id="IPR000223">
    <property type="entry name" value="Pept_S26A_signal_pept_1"/>
</dbReference>
<dbReference type="GO" id="GO:0009003">
    <property type="term" value="F:signal peptidase activity"/>
    <property type="evidence" value="ECO:0007669"/>
    <property type="project" value="UniProtKB-EC"/>
</dbReference>
<evidence type="ECO:0000256" key="2">
    <source>
        <dbReference type="ARBA" id="ARBA00009370"/>
    </source>
</evidence>
<gene>
    <name evidence="8" type="ORF">UR67_C0001G0168</name>
</gene>
<dbReference type="PROSITE" id="PS00760">
    <property type="entry name" value="SPASE_I_2"/>
    <property type="match status" value="1"/>
</dbReference>
<comment type="similarity">
    <text evidence="2 6">Belongs to the peptidase S26 family.</text>
</comment>
<sequence length="203" mass="23352">MLEPENKQYEVKKPSSKTAYRILGEFFLDLAETFIIAIGLFIIIYNFLVQPNSVIGSSMEPNFEDGEYILTDRLSYRLREPKRGEVVVFKYPKDETLDYIKRIIALPGERVLIENNTVTIFNGQNPKGFKLDESYLADYIDTQGGIIFPEGKETVVPNDAYFVMGDNRPRSSDSRSWGTVPKTDLIGRVIFRYWPFDKLGLVK</sequence>
<dbReference type="PRINTS" id="PR00727">
    <property type="entry name" value="LEADERPTASE"/>
</dbReference>
<dbReference type="AlphaFoldDB" id="A0A0G0BL91"/>
<comment type="catalytic activity">
    <reaction evidence="1 6">
        <text>Cleavage of hydrophobic, N-terminal signal or leader sequences from secreted and periplasmic proteins.</text>
        <dbReference type="EC" id="3.4.21.89"/>
    </reaction>
</comment>
<comment type="caution">
    <text evidence="8">The sequence shown here is derived from an EMBL/GenBank/DDBJ whole genome shotgun (WGS) entry which is preliminary data.</text>
</comment>
<dbReference type="GO" id="GO:0006465">
    <property type="term" value="P:signal peptide processing"/>
    <property type="evidence" value="ECO:0007669"/>
    <property type="project" value="InterPro"/>
</dbReference>
<organism evidence="8 9">
    <name type="scientific">candidate division CPR3 bacterium GW2011_GWF2_35_18</name>
    <dbReference type="NCBI Taxonomy" id="1618350"/>
    <lineage>
        <taxon>Bacteria</taxon>
        <taxon>Bacteria division CPR3</taxon>
    </lineage>
</organism>
<evidence type="ECO:0000256" key="6">
    <source>
        <dbReference type="RuleBase" id="RU362042"/>
    </source>
</evidence>
<dbReference type="InterPro" id="IPR019533">
    <property type="entry name" value="Peptidase_S26"/>
</dbReference>
<feature type="transmembrane region" description="Helical" evidence="6">
    <location>
        <begin position="26"/>
        <end position="48"/>
    </location>
</feature>
<dbReference type="EMBL" id="LBQB01000001">
    <property type="protein sequence ID" value="KKP70259.1"/>
    <property type="molecule type" value="Genomic_DNA"/>
</dbReference>
<keyword evidence="6" id="KW-0472">Membrane</keyword>
<proteinExistence type="inferred from homology"/>
<dbReference type="InterPro" id="IPR036286">
    <property type="entry name" value="LexA/Signal_pep-like_sf"/>
</dbReference>
<dbReference type="GO" id="GO:0004252">
    <property type="term" value="F:serine-type endopeptidase activity"/>
    <property type="evidence" value="ECO:0007669"/>
    <property type="project" value="InterPro"/>
</dbReference>
<dbReference type="PANTHER" id="PTHR43390">
    <property type="entry name" value="SIGNAL PEPTIDASE I"/>
    <property type="match status" value="1"/>
</dbReference>
<keyword evidence="4 6" id="KW-0378">Hydrolase</keyword>
<feature type="active site" evidence="5">
    <location>
        <position position="58"/>
    </location>
</feature>
<feature type="active site" evidence="5">
    <location>
        <position position="101"/>
    </location>
</feature>
<accession>A0A0G0BL91</accession>
<dbReference type="Proteomes" id="UP000034581">
    <property type="component" value="Unassembled WGS sequence"/>
</dbReference>
<evidence type="ECO:0000256" key="4">
    <source>
        <dbReference type="ARBA" id="ARBA00022801"/>
    </source>
</evidence>
<evidence type="ECO:0000256" key="3">
    <source>
        <dbReference type="ARBA" id="ARBA00013208"/>
    </source>
</evidence>
<dbReference type="PATRIC" id="fig|1618350.3.peg.176"/>
<keyword evidence="6" id="KW-0645">Protease</keyword>
<dbReference type="NCBIfam" id="TIGR02227">
    <property type="entry name" value="sigpep_I_bact"/>
    <property type="match status" value="1"/>
</dbReference>
<protein>
    <recommendedName>
        <fullName evidence="3 6">Signal peptidase I</fullName>
        <ecNumber evidence="3 6">3.4.21.89</ecNumber>
    </recommendedName>
</protein>
<dbReference type="GO" id="GO:0016020">
    <property type="term" value="C:membrane"/>
    <property type="evidence" value="ECO:0007669"/>
    <property type="project" value="UniProtKB-SubCell"/>
</dbReference>
<keyword evidence="6" id="KW-1133">Transmembrane helix</keyword>
<dbReference type="Pfam" id="PF10502">
    <property type="entry name" value="Peptidase_S26"/>
    <property type="match status" value="1"/>
</dbReference>
<dbReference type="Gene3D" id="2.10.109.10">
    <property type="entry name" value="Umud Fragment, subunit A"/>
    <property type="match status" value="1"/>
</dbReference>
<dbReference type="STRING" id="1618350.UR67_C0001G0168"/>
<dbReference type="SUPFAM" id="SSF51306">
    <property type="entry name" value="LexA/Signal peptidase"/>
    <property type="match status" value="1"/>
</dbReference>
<dbReference type="EC" id="3.4.21.89" evidence="3 6"/>
<evidence type="ECO:0000256" key="1">
    <source>
        <dbReference type="ARBA" id="ARBA00000677"/>
    </source>
</evidence>
<dbReference type="PANTHER" id="PTHR43390:SF1">
    <property type="entry name" value="CHLOROPLAST PROCESSING PEPTIDASE"/>
    <property type="match status" value="1"/>
</dbReference>
<dbReference type="CDD" id="cd06530">
    <property type="entry name" value="S26_SPase_I"/>
    <property type="match status" value="1"/>
</dbReference>
<feature type="domain" description="Peptidase S26" evidence="7">
    <location>
        <begin position="29"/>
        <end position="194"/>
    </location>
</feature>
<name>A0A0G0BL91_UNCC3</name>
<dbReference type="InterPro" id="IPR019758">
    <property type="entry name" value="Pept_S26A_signal_pept_1_CS"/>
</dbReference>
<evidence type="ECO:0000259" key="7">
    <source>
        <dbReference type="Pfam" id="PF10502"/>
    </source>
</evidence>